<gene>
    <name evidence="1" type="ORF">H2B03_07965</name>
</gene>
<protein>
    <submittedName>
        <fullName evidence="1">CbbQ/NirQ/NorQ/GpvN family protein</fullName>
    </submittedName>
</protein>
<dbReference type="Proteomes" id="UP000559653">
    <property type="component" value="Unassembled WGS sequence"/>
</dbReference>
<name>A0AC60W0E3_9ARCH</name>
<proteinExistence type="predicted"/>
<evidence type="ECO:0000313" key="2">
    <source>
        <dbReference type="Proteomes" id="UP000559653"/>
    </source>
</evidence>
<dbReference type="EMBL" id="JACEMZ010000070">
    <property type="protein sequence ID" value="MBA4453080.1"/>
    <property type="molecule type" value="Genomic_DNA"/>
</dbReference>
<accession>A0AC60W0E3</accession>
<sequence>MQTSRVDNDNFSLKINFSKSKKTDSTKLHQYDVRKYINPDNFNFPAEMQELIPKDTPPYYDKGENYVERIVRALGYFKQCACIGPSGTGKTHIIYLVAELTQLPLWEINCGLQTSAYDLFGRYIGLGKENWIDGIITSWCRYGGILYLDEANMMKQDVATKLNPILDARGHMVLNEKDNELINRHKDAYMIISMNPFSAEFTGTKPLNAAFRRRMSVWLNFDYMSVDNYVDDKEVNLLVERSGIPRDISANIVRVAAKLRQAYKAGDLPYGPSVGDLANWARIIADGASPVDAGNETLVAMTSDDYEIQEEVRKVIKSVDWGIIQTSDDPKVLIIAAIEKSLLEIGKPDLNKVKQRLMEDYNRTLSDCYEEPEFLNRILKDIYGKAHVTIVDSIKKNLESMSDKKEVREFLEVVAR</sequence>
<organism evidence="1 2">
    <name type="scientific">Candidatus Nitrosomaritimum aestuariumsis</name>
    <dbReference type="NCBI Taxonomy" id="3342354"/>
    <lineage>
        <taxon>Archaea</taxon>
        <taxon>Nitrososphaerota</taxon>
        <taxon>Nitrososphaeria</taxon>
        <taxon>Nitrosopumilales</taxon>
        <taxon>Nitrosopumilaceae</taxon>
        <taxon>Candidatus Nitrosomaritimum</taxon>
    </lineage>
</organism>
<evidence type="ECO:0000313" key="1">
    <source>
        <dbReference type="EMBL" id="MBA4453080.1"/>
    </source>
</evidence>
<comment type="caution">
    <text evidence="1">The sequence shown here is derived from an EMBL/GenBank/DDBJ whole genome shotgun (WGS) entry which is preliminary data.</text>
</comment>
<reference evidence="1 2" key="1">
    <citation type="journal article" date="2020" name="Appl. Environ. Microbiol.">
        <title>Genomic Characteristics of a Novel Species of Ammonia-Oxidizing Archaea from the Jiulong River Estuary.</title>
        <authorList>
            <person name="Zou D."/>
            <person name="Wan R."/>
            <person name="Han L."/>
            <person name="Xu M.N."/>
            <person name="Liu Y."/>
            <person name="Liu H."/>
            <person name="Kao S.J."/>
            <person name="Li M."/>
        </authorList>
    </citation>
    <scope>NUCLEOTIDE SEQUENCE [LARGE SCALE GENOMIC DNA]</scope>
    <source>
        <strain evidence="1">W1bin1</strain>
    </source>
</reference>